<dbReference type="EMBL" id="CP011011">
    <property type="protein sequence ID" value="ATC80831.1"/>
    <property type="molecule type" value="Genomic_DNA"/>
</dbReference>
<keyword evidence="2" id="KW-1185">Reference proteome</keyword>
<keyword evidence="1" id="KW-0812">Transmembrane</keyword>
<accession>A0ACA8DRU0</accession>
<dbReference type="Proteomes" id="UP000217277">
    <property type="component" value="Chromosome I"/>
</dbReference>
<name>A0ACA8DRU0_9GAMM</name>
<reference evidence="1" key="1">
    <citation type="submission" date="2015-03" db="EMBL/GenBank/DDBJ databases">
        <authorList>
            <person name="Xie B.-B."/>
            <person name="Rong J.-C."/>
            <person name="Qin Q.-L."/>
            <person name="Zhang Y.-Z."/>
        </authorList>
    </citation>
    <scope>NUCLEOTIDE SEQUENCE</scope>
    <source>
        <strain evidence="1">DSM 14585</strain>
    </source>
</reference>
<organism evidence="1 2">
    <name type="scientific">Pseudoalteromonas agarivorans DSM 14585</name>
    <dbReference type="NCBI Taxonomy" id="1312369"/>
    <lineage>
        <taxon>Bacteria</taxon>
        <taxon>Pseudomonadati</taxon>
        <taxon>Pseudomonadota</taxon>
        <taxon>Gammaproteobacteria</taxon>
        <taxon>Alteromonadales</taxon>
        <taxon>Pseudoalteromonadaceae</taxon>
        <taxon>Pseudoalteromonas</taxon>
    </lineage>
</organism>
<protein>
    <submittedName>
        <fullName evidence="1">Transmembrane sensor</fullName>
    </submittedName>
</protein>
<evidence type="ECO:0000313" key="1">
    <source>
        <dbReference type="EMBL" id="ATC80831.1"/>
    </source>
</evidence>
<gene>
    <name evidence="1" type="primary">fecR</name>
    <name evidence="1" type="ORF">PAGA_a0237</name>
</gene>
<sequence length="322" mass="36410">MHLIEKKLTGSIEHQAQVWLVYLYSNSADNEGRELFLQWLKRSSSHVKAYKKIESIWRDVPLTRDLSLRTTEKNKAQRKKNQTIWYGLSLAASFLLCVLGYNLLGESTSQTLYFSSQIGEVRTIILPDKSRVTLGASSSLEVEFNNKKRNVELQSGTAYFDIKHINNRPFNVLIAKNKITVVGTEFEVRRLRNNVRISVTQGTVKVSSVKHTSTLNEVLSLGERIELSDNALLLSKGEFDYKNASAWKNGRLVYVDEPLSAIVEDVNRYRNIPIIIKSSELSKMSFTVSFAITETDKLLNALKTLEGISLGYKAGVVEVSKE</sequence>
<keyword evidence="1" id="KW-0472">Membrane</keyword>
<evidence type="ECO:0000313" key="2">
    <source>
        <dbReference type="Proteomes" id="UP000217277"/>
    </source>
</evidence>
<proteinExistence type="predicted"/>